<evidence type="ECO:0000313" key="1">
    <source>
        <dbReference type="EMBL" id="KAF2900121.1"/>
    </source>
</evidence>
<comment type="caution">
    <text evidence="1">The sequence shown here is derived from an EMBL/GenBank/DDBJ whole genome shotgun (WGS) entry which is preliminary data.</text>
</comment>
<proteinExistence type="predicted"/>
<organism evidence="1 2">
    <name type="scientific">Ignelater luminosus</name>
    <name type="common">Cucubano</name>
    <name type="synonym">Pyrophorus luminosus</name>
    <dbReference type="NCBI Taxonomy" id="2038154"/>
    <lineage>
        <taxon>Eukaryota</taxon>
        <taxon>Metazoa</taxon>
        <taxon>Ecdysozoa</taxon>
        <taxon>Arthropoda</taxon>
        <taxon>Hexapoda</taxon>
        <taxon>Insecta</taxon>
        <taxon>Pterygota</taxon>
        <taxon>Neoptera</taxon>
        <taxon>Endopterygota</taxon>
        <taxon>Coleoptera</taxon>
        <taxon>Polyphaga</taxon>
        <taxon>Elateriformia</taxon>
        <taxon>Elateroidea</taxon>
        <taxon>Elateridae</taxon>
        <taxon>Agrypninae</taxon>
        <taxon>Pyrophorini</taxon>
        <taxon>Ignelater</taxon>
    </lineage>
</organism>
<accession>A0A8K0GI36</accession>
<dbReference type="Proteomes" id="UP000801492">
    <property type="component" value="Unassembled WGS sequence"/>
</dbReference>
<dbReference type="OrthoDB" id="6596666at2759"/>
<sequence length="125" mass="14382">MQNLEEDAAGVTKVKALLSERAIVKELAFIRSYIEFFPDVMEALETGRMTLKDQLGKLSFVEKKLKIVPGKEGKVFQQNFENAPPLTSVEVERLFSTFKNVLDDRRHSFVDTNLEMYVIVNFNHL</sequence>
<evidence type="ECO:0000313" key="2">
    <source>
        <dbReference type="Proteomes" id="UP000801492"/>
    </source>
</evidence>
<reference evidence="1" key="1">
    <citation type="submission" date="2019-08" db="EMBL/GenBank/DDBJ databases">
        <title>The genome of the North American firefly Photinus pyralis.</title>
        <authorList>
            <consortium name="Photinus pyralis genome working group"/>
            <person name="Fallon T.R."/>
            <person name="Sander Lower S.E."/>
            <person name="Weng J.-K."/>
        </authorList>
    </citation>
    <scope>NUCLEOTIDE SEQUENCE</scope>
    <source>
        <strain evidence="1">TRF0915ILg1</strain>
        <tissue evidence="1">Whole body</tissue>
    </source>
</reference>
<name>A0A8K0GI36_IGNLU</name>
<protein>
    <submittedName>
        <fullName evidence="1">Uncharacterized protein</fullName>
    </submittedName>
</protein>
<dbReference type="AlphaFoldDB" id="A0A8K0GI36"/>
<keyword evidence="2" id="KW-1185">Reference proteome</keyword>
<dbReference type="EMBL" id="VTPC01002365">
    <property type="protein sequence ID" value="KAF2900121.1"/>
    <property type="molecule type" value="Genomic_DNA"/>
</dbReference>
<gene>
    <name evidence="1" type="ORF">ILUMI_06065</name>
</gene>